<dbReference type="InterPro" id="IPR016024">
    <property type="entry name" value="ARM-type_fold"/>
</dbReference>
<dbReference type="InterPro" id="IPR055296">
    <property type="entry name" value="SRL2-like"/>
</dbReference>
<organism evidence="1">
    <name type="scientific">Musa acuminata subsp. malaccensis</name>
    <name type="common">Wild banana</name>
    <name type="synonym">Musa malaccensis</name>
    <dbReference type="NCBI Taxonomy" id="214687"/>
    <lineage>
        <taxon>Eukaryota</taxon>
        <taxon>Viridiplantae</taxon>
        <taxon>Streptophyta</taxon>
        <taxon>Embryophyta</taxon>
        <taxon>Tracheophyta</taxon>
        <taxon>Spermatophyta</taxon>
        <taxon>Magnoliopsida</taxon>
        <taxon>Liliopsida</taxon>
        <taxon>Zingiberales</taxon>
        <taxon>Musaceae</taxon>
        <taxon>Musa</taxon>
    </lineage>
</organism>
<dbReference type="InterPro" id="IPR049152">
    <property type="entry name" value="EFR3-like_ARM"/>
</dbReference>
<evidence type="ECO:0000313" key="1">
    <source>
        <dbReference type="EMBL" id="CAG1849293.1"/>
    </source>
</evidence>
<gene>
    <name evidence="1" type="ORF">GSMUA_208790.1</name>
</gene>
<sequence>MGVVSRSIMPACESLCIFCPSLRTRSRQPVKRYKKLLADIFPRSQDEEPNDRKISKLCEYVSRNPLRIPKITSYLEQKFYKELRLEHFGTVKVVLCIYRKLLVSCKEQMPLFASSLLTIICTLLDQRRQDEMCIIGCHTIFDFVICQIDGTYMFNLEGLIPKLCELAQEMGEDERANDMRAAGLRALSSMIWFMGEYSHISAEFDNVVSVVLENYEKSNKKSEDLNKSDQVSENGWVQEVSNTEGQASPSPVATRVPSWKSIVDARGELSLTTEEAKSSNFWSRICLHNMAKLAREATTVRRVLESLFRFFDDNDMWSPDKGLALCVLLEMQVVMENYGQNAHLLFSILIKHLEHKTVFKQPEMQLNIIEVTTHLAENSEAKTSVTVISAISDLVRHLRKSMQSTLDKAEMGDDMAKWNKRFQKSIDECLTQLSKKVGDAGPLFDIMAMMLENISSTASVARSTISTVYRTAQIIASLPNLSYKDKTFPESLFHQLLLAMVLPDRLTHIEAHRIFSVVLVPSSVCPRPCSATAEAPKIHDIQRTLSRTVSVFSSSAALFGKLRREKFSFRQTGLQNNVNRAQSDDGLSVGNSDVKFHKLQSSRSRVHSIRTNSLIPSADPNLSSNSSMDMEPTFLTLSSRQIMLMLSSIWVQAISPENTPENYEAIAHTYSLVLIFSRDKMQNSIHEILTRSFQLAFSIRDVSLRRGGSLSPSRRRSLFTLATSMIVFSSKAFNIAPLIPTARSSLTERMVDPFLHLVEDCRLEVSKAAADNQIKVYGSKEDDNASLESLSAITTAGHVSTEAMVSMIVNSLGDLPDSELSTLKKQLLSDFSPDDVCPLGAQFIELPGFNSPLCSKKDLKSQEVMPALLAIDDDFTESFENPADSESQLTVKNNLLSVNQILESVCSQCTAWQVGRLSVSNNCNIPFGEMAGNCEALLMGKQQKLSIFMSAQQKPDIILSGNSQNQNEVTISLYSSASLVLQIGNPFLEPNIVSYTYQAPTSTASFCAVGYHYQPQLYQLPASSPFDNFLKAAGC</sequence>
<dbReference type="EMBL" id="HG996468">
    <property type="protein sequence ID" value="CAG1849293.1"/>
    <property type="molecule type" value="Genomic_DNA"/>
</dbReference>
<accession>A0A8D7AIS9</accession>
<reference evidence="1" key="1">
    <citation type="submission" date="2021-03" db="EMBL/GenBank/DDBJ databases">
        <authorList>
            <consortium name="Genoscope - CEA"/>
            <person name="William W."/>
        </authorList>
    </citation>
    <scope>NUCLEOTIDE SEQUENCE</scope>
    <source>
        <strain evidence="1">Doubled-haploid Pahang</strain>
    </source>
</reference>
<dbReference type="Pfam" id="PF21052">
    <property type="entry name" value="EFR3_ARM"/>
    <property type="match status" value="1"/>
</dbReference>
<proteinExistence type="predicted"/>
<protein>
    <submittedName>
        <fullName evidence="1">(wild Malaysian banana) hypothetical protein</fullName>
    </submittedName>
</protein>
<dbReference type="PANTHER" id="PTHR46087">
    <property type="entry name" value="PUTATIVE, EXPRESSED-RELATED"/>
    <property type="match status" value="1"/>
</dbReference>
<dbReference type="AlphaFoldDB" id="A0A8D7AIS9"/>
<name>A0A8D7AIS9_MUSAM</name>
<dbReference type="SUPFAM" id="SSF48371">
    <property type="entry name" value="ARM repeat"/>
    <property type="match status" value="1"/>
</dbReference>
<dbReference type="PANTHER" id="PTHR46087:SF9">
    <property type="entry name" value="ARM REPEAT SUPERFAMILY PROTEIN"/>
    <property type="match status" value="1"/>
</dbReference>